<evidence type="ECO:0000313" key="2">
    <source>
        <dbReference type="EMBL" id="KAK1129114.1"/>
    </source>
</evidence>
<dbReference type="EMBL" id="JAHYIQ010000009">
    <property type="protein sequence ID" value="KAK1129114.1"/>
    <property type="molecule type" value="Genomic_DNA"/>
</dbReference>
<feature type="compositionally biased region" description="Basic and acidic residues" evidence="1">
    <location>
        <begin position="1"/>
        <end position="13"/>
    </location>
</feature>
<evidence type="ECO:0000313" key="3">
    <source>
        <dbReference type="Proteomes" id="UP001177670"/>
    </source>
</evidence>
<feature type="region of interest" description="Disordered" evidence="1">
    <location>
        <begin position="1"/>
        <end position="27"/>
    </location>
</feature>
<proteinExistence type="predicted"/>
<keyword evidence="3" id="KW-1185">Reference proteome</keyword>
<name>A0AA40G138_9HYME</name>
<dbReference type="AlphaFoldDB" id="A0AA40G138"/>
<reference evidence="2" key="1">
    <citation type="submission" date="2021-10" db="EMBL/GenBank/DDBJ databases">
        <title>Melipona bicolor Genome sequencing and assembly.</title>
        <authorList>
            <person name="Araujo N.S."/>
            <person name="Arias M.C."/>
        </authorList>
    </citation>
    <scope>NUCLEOTIDE SEQUENCE</scope>
    <source>
        <strain evidence="2">USP_2M_L1-L4_2017</strain>
        <tissue evidence="2">Whole body</tissue>
    </source>
</reference>
<gene>
    <name evidence="2" type="ORF">K0M31_020244</name>
</gene>
<evidence type="ECO:0000256" key="1">
    <source>
        <dbReference type="SAM" id="MobiDB-lite"/>
    </source>
</evidence>
<dbReference type="Proteomes" id="UP001177670">
    <property type="component" value="Unassembled WGS sequence"/>
</dbReference>
<accession>A0AA40G138</accession>
<sequence length="150" mass="16672">MRALFEKGKEHGQTLKNKKKSPHSSPVEAYDVNLGRVGGGGDPLNSLIFGLKTLARLILIHVRIIAGDLPNADLSYPAWRPSSSNKLERDLNPYFTYRAVARLQRNSEGRGEAEEARRVLNLKVKPPPLLPNPRAEREGCSALLRAIQQI</sequence>
<protein>
    <submittedName>
        <fullName evidence="2">Uncharacterized protein</fullName>
    </submittedName>
</protein>
<comment type="caution">
    <text evidence="2">The sequence shown here is derived from an EMBL/GenBank/DDBJ whole genome shotgun (WGS) entry which is preliminary data.</text>
</comment>
<organism evidence="2 3">
    <name type="scientific">Melipona bicolor</name>
    <dbReference type="NCBI Taxonomy" id="60889"/>
    <lineage>
        <taxon>Eukaryota</taxon>
        <taxon>Metazoa</taxon>
        <taxon>Ecdysozoa</taxon>
        <taxon>Arthropoda</taxon>
        <taxon>Hexapoda</taxon>
        <taxon>Insecta</taxon>
        <taxon>Pterygota</taxon>
        <taxon>Neoptera</taxon>
        <taxon>Endopterygota</taxon>
        <taxon>Hymenoptera</taxon>
        <taxon>Apocrita</taxon>
        <taxon>Aculeata</taxon>
        <taxon>Apoidea</taxon>
        <taxon>Anthophila</taxon>
        <taxon>Apidae</taxon>
        <taxon>Melipona</taxon>
    </lineage>
</organism>